<dbReference type="AlphaFoldDB" id="A0A0R3WV74"/>
<dbReference type="WBParaSite" id="TTAC_0000466401-mRNA-1">
    <property type="protein sequence ID" value="TTAC_0000466401-mRNA-1"/>
    <property type="gene ID" value="TTAC_0000466401"/>
</dbReference>
<evidence type="ECO:0000313" key="3">
    <source>
        <dbReference type="EMBL" id="VDM25362.1"/>
    </source>
</evidence>
<dbReference type="GO" id="GO:0005525">
    <property type="term" value="F:GTP binding"/>
    <property type="evidence" value="ECO:0007669"/>
    <property type="project" value="UniProtKB-KW"/>
</dbReference>
<keyword evidence="4" id="KW-1185">Reference proteome</keyword>
<sequence>MKSSIQNIVSAKDSYRKQVNIDDETCMLDILDTAGQEEYSAIREHCMRMSEGFLCVFAVDNAESFDDIRQYQEQIRRVKDADEVPMV</sequence>
<dbReference type="PANTHER" id="PTHR24070">
    <property type="entry name" value="RAS, DI-RAS, AND RHEB FAMILY MEMBERS OF SMALL GTPASE SUPERFAMILY"/>
    <property type="match status" value="1"/>
</dbReference>
<dbReference type="InterPro" id="IPR001806">
    <property type="entry name" value="Small_GTPase"/>
</dbReference>
<dbReference type="SUPFAM" id="SSF52540">
    <property type="entry name" value="P-loop containing nucleoside triphosphate hydrolases"/>
    <property type="match status" value="1"/>
</dbReference>
<dbReference type="Proteomes" id="UP000274429">
    <property type="component" value="Unassembled WGS sequence"/>
</dbReference>
<name>A0A0R3WV74_HYDTA</name>
<dbReference type="SMART" id="SM00173">
    <property type="entry name" value="RAS"/>
    <property type="match status" value="1"/>
</dbReference>
<evidence type="ECO:0000256" key="2">
    <source>
        <dbReference type="ARBA" id="ARBA00023134"/>
    </source>
</evidence>
<dbReference type="GO" id="GO:0003924">
    <property type="term" value="F:GTPase activity"/>
    <property type="evidence" value="ECO:0007669"/>
    <property type="project" value="InterPro"/>
</dbReference>
<dbReference type="EMBL" id="UYWX01004958">
    <property type="protein sequence ID" value="VDM25362.1"/>
    <property type="molecule type" value="Genomic_DNA"/>
</dbReference>
<dbReference type="OrthoDB" id="5976022at2759"/>
<reference evidence="3 4" key="2">
    <citation type="submission" date="2018-11" db="EMBL/GenBank/DDBJ databases">
        <authorList>
            <consortium name="Pathogen Informatics"/>
        </authorList>
    </citation>
    <scope>NUCLEOTIDE SEQUENCE [LARGE SCALE GENOMIC DNA]</scope>
</reference>
<accession>A0A0R3WV74</accession>
<dbReference type="InterPro" id="IPR027417">
    <property type="entry name" value="P-loop_NTPase"/>
</dbReference>
<organism evidence="5">
    <name type="scientific">Hydatigena taeniaeformis</name>
    <name type="common">Feline tapeworm</name>
    <name type="synonym">Taenia taeniaeformis</name>
    <dbReference type="NCBI Taxonomy" id="6205"/>
    <lineage>
        <taxon>Eukaryota</taxon>
        <taxon>Metazoa</taxon>
        <taxon>Spiralia</taxon>
        <taxon>Lophotrochozoa</taxon>
        <taxon>Platyhelminthes</taxon>
        <taxon>Cestoda</taxon>
        <taxon>Eucestoda</taxon>
        <taxon>Cyclophyllidea</taxon>
        <taxon>Taeniidae</taxon>
        <taxon>Hydatigera</taxon>
    </lineage>
</organism>
<proteinExistence type="predicted"/>
<dbReference type="GO" id="GO:0016020">
    <property type="term" value="C:membrane"/>
    <property type="evidence" value="ECO:0007669"/>
    <property type="project" value="InterPro"/>
</dbReference>
<dbReference type="Gene3D" id="3.40.50.300">
    <property type="entry name" value="P-loop containing nucleotide triphosphate hydrolases"/>
    <property type="match status" value="1"/>
</dbReference>
<dbReference type="PROSITE" id="PS51421">
    <property type="entry name" value="RAS"/>
    <property type="match status" value="1"/>
</dbReference>
<evidence type="ECO:0000256" key="1">
    <source>
        <dbReference type="ARBA" id="ARBA00022741"/>
    </source>
</evidence>
<reference evidence="5" key="1">
    <citation type="submission" date="2017-02" db="UniProtKB">
        <authorList>
            <consortium name="WormBaseParasite"/>
        </authorList>
    </citation>
    <scope>IDENTIFICATION</scope>
</reference>
<keyword evidence="2" id="KW-0342">GTP-binding</keyword>
<dbReference type="InterPro" id="IPR005225">
    <property type="entry name" value="Small_GTP-bd"/>
</dbReference>
<dbReference type="GO" id="GO:0007165">
    <property type="term" value="P:signal transduction"/>
    <property type="evidence" value="ECO:0007669"/>
    <property type="project" value="InterPro"/>
</dbReference>
<evidence type="ECO:0000313" key="5">
    <source>
        <dbReference type="WBParaSite" id="TTAC_0000466401-mRNA-1"/>
    </source>
</evidence>
<protein>
    <submittedName>
        <fullName evidence="5">Small monomeric GTPase</fullName>
    </submittedName>
</protein>
<gene>
    <name evidence="3" type="ORF">TTAC_LOCUS4649</name>
</gene>
<dbReference type="STRING" id="6205.A0A0R3WV74"/>
<dbReference type="PROSITE" id="PS51419">
    <property type="entry name" value="RAB"/>
    <property type="match status" value="1"/>
</dbReference>
<evidence type="ECO:0000313" key="4">
    <source>
        <dbReference type="Proteomes" id="UP000274429"/>
    </source>
</evidence>
<dbReference type="NCBIfam" id="TIGR00231">
    <property type="entry name" value="small_GTP"/>
    <property type="match status" value="1"/>
</dbReference>
<dbReference type="Pfam" id="PF00071">
    <property type="entry name" value="Ras"/>
    <property type="match status" value="1"/>
</dbReference>
<dbReference type="InterPro" id="IPR020849">
    <property type="entry name" value="Small_GTPase_Ras-type"/>
</dbReference>
<keyword evidence="1" id="KW-0547">Nucleotide-binding</keyword>